<name>Q6KGR4_BPFO1</name>
<dbReference type="EMBL" id="AF320576">
    <property type="protein sequence ID" value="AAQ14622.1"/>
    <property type="molecule type" value="Genomic_DNA"/>
</dbReference>
<evidence type="ECO:0000313" key="2">
    <source>
        <dbReference type="Proteomes" id="UP000009070"/>
    </source>
</evidence>
<keyword evidence="2" id="KW-1185">Reference proteome</keyword>
<organismHost>
    <name type="scientific">Salmonella</name>
    <dbReference type="NCBI Taxonomy" id="590"/>
</organismHost>
<sequence length="74" mass="8259">MLCNVSSGADDVITLIRLTVKRAFKIANSRLLIAIFKFSNLGFSGKALYLGLTLQTFKPHVKHFILSAVFYLLL</sequence>
<organism evidence="1 2">
    <name type="scientific">Salmonella phage Felix O1 (isolate Felix O1-VT1)</name>
    <name type="common">Bacteriophage Felix O1</name>
    <dbReference type="NCBI Taxonomy" id="1283336"/>
    <lineage>
        <taxon>Viruses</taxon>
        <taxon>Duplodnaviria</taxon>
        <taxon>Heunggongvirae</taxon>
        <taxon>Uroviricota</taxon>
        <taxon>Caudoviricetes</taxon>
        <taxon>Andersonviridae</taxon>
        <taxon>Ounavirinae</taxon>
        <taxon>Felixounavirus</taxon>
        <taxon>Felixounavirus felixO1</taxon>
    </lineage>
</organism>
<protein>
    <submittedName>
        <fullName evidence="1">Uncharacterized protein</fullName>
    </submittedName>
</protein>
<accession>Q6KGR4</accession>
<dbReference type="Proteomes" id="UP000009070">
    <property type="component" value="Segment"/>
</dbReference>
<proteinExistence type="predicted"/>
<evidence type="ECO:0000313" key="1">
    <source>
        <dbReference type="EMBL" id="AAQ14622.1"/>
    </source>
</evidence>
<reference evidence="1 2" key="1">
    <citation type="submission" date="2000-11" db="EMBL/GenBank/DDBJ databases">
        <title>Bacteriophage Felix O1: Genetic Characterization.</title>
        <authorList>
            <person name="Sriranganathan N."/>
            <person name="Whichard J.M."/>
            <person name="Pierson F.W."/>
            <person name="Kapur V."/>
            <person name="Weigt L.A."/>
        </authorList>
    </citation>
    <scope>NUCLEOTIDE SEQUENCE [LARGE SCALE GENOMIC DNA]</scope>
    <source>
        <strain evidence="1">Felix O1-VT1</strain>
    </source>
</reference>